<proteinExistence type="predicted"/>
<dbReference type="Proteomes" id="UP000254266">
    <property type="component" value="Unassembled WGS sequence"/>
</dbReference>
<evidence type="ECO:0000313" key="3">
    <source>
        <dbReference type="Proteomes" id="UP000254266"/>
    </source>
</evidence>
<accession>A0A370D6N4</accession>
<name>A0A370D6N4_9GAMM</name>
<dbReference type="PROSITE" id="PS52015">
    <property type="entry name" value="TONB_CTD"/>
    <property type="match status" value="1"/>
</dbReference>
<feature type="domain" description="TonB C-terminal" evidence="1">
    <location>
        <begin position="1"/>
        <end position="48"/>
    </location>
</feature>
<reference evidence="2 3" key="1">
    <citation type="journal article" date="2018" name="ISME J.">
        <title>Endosymbiont genomes yield clues of tubeworm success.</title>
        <authorList>
            <person name="Li Y."/>
            <person name="Liles M.R."/>
            <person name="Halanych K.M."/>
        </authorList>
    </citation>
    <scope>NUCLEOTIDE SEQUENCE [LARGE SCALE GENOMIC DNA]</scope>
    <source>
        <strain evidence="2">A1464</strain>
    </source>
</reference>
<dbReference type="EMBL" id="QFXC01000014">
    <property type="protein sequence ID" value="RDH80685.1"/>
    <property type="molecule type" value="Genomic_DNA"/>
</dbReference>
<evidence type="ECO:0000259" key="1">
    <source>
        <dbReference type="PROSITE" id="PS52015"/>
    </source>
</evidence>
<dbReference type="GO" id="GO:0055085">
    <property type="term" value="P:transmembrane transport"/>
    <property type="evidence" value="ECO:0007669"/>
    <property type="project" value="InterPro"/>
</dbReference>
<gene>
    <name evidence="2" type="ORF">DIZ80_16790</name>
</gene>
<organism evidence="2 3">
    <name type="scientific">endosymbiont of Galathealinum brachiosum</name>
    <dbReference type="NCBI Taxonomy" id="2200906"/>
    <lineage>
        <taxon>Bacteria</taxon>
        <taxon>Pseudomonadati</taxon>
        <taxon>Pseudomonadota</taxon>
        <taxon>Gammaproteobacteria</taxon>
        <taxon>sulfur-oxidizing symbionts</taxon>
    </lineage>
</organism>
<comment type="caution">
    <text evidence="2">The sequence shown here is derived from an EMBL/GenBank/DDBJ whole genome shotgun (WGS) entry which is preliminary data.</text>
</comment>
<keyword evidence="3" id="KW-1185">Reference proteome</keyword>
<evidence type="ECO:0000313" key="2">
    <source>
        <dbReference type="EMBL" id="RDH80685.1"/>
    </source>
</evidence>
<protein>
    <recommendedName>
        <fullName evidence="1">TonB C-terminal domain-containing protein</fullName>
    </recommendedName>
</protein>
<sequence>MKGHVKMSLSIDTGGHVSRIEIIDAQPSDIFTKAAKRTGLTIFKARLP</sequence>
<dbReference type="InterPro" id="IPR037682">
    <property type="entry name" value="TonB_C"/>
</dbReference>
<dbReference type="SUPFAM" id="SSF74653">
    <property type="entry name" value="TolA/TonB C-terminal domain"/>
    <property type="match status" value="1"/>
</dbReference>
<dbReference type="Gene3D" id="3.30.2420.10">
    <property type="entry name" value="TonB"/>
    <property type="match status" value="1"/>
</dbReference>
<dbReference type="AlphaFoldDB" id="A0A370D6N4"/>